<sequence>NYYDDYYFGVDGDNKAYYTGSSKPSAGYLVESIDSNTQITLTTPYEGDTNQTGNAEYALAGQVLYGHGLLGVGVEEADYAEYLDEHLGLPEWGLSHVNARYRDGNTWSAKYRDNVGKGGLCSHQLTALIMGFKTLWNHDAYFDYVDRYMGIMVGYGYRANSDFSEEMWDTYRANYGPVWPSDPNNPTPVLQPIGDKFVDENVTLTFTVNAIDPNGEPITYSAH</sequence>
<name>X1QUA8_9ZZZZ</name>
<evidence type="ECO:0000313" key="1">
    <source>
        <dbReference type="EMBL" id="GAI58391.1"/>
    </source>
</evidence>
<feature type="non-terminal residue" evidence="1">
    <location>
        <position position="1"/>
    </location>
</feature>
<organism evidence="1">
    <name type="scientific">marine sediment metagenome</name>
    <dbReference type="NCBI Taxonomy" id="412755"/>
    <lineage>
        <taxon>unclassified sequences</taxon>
        <taxon>metagenomes</taxon>
        <taxon>ecological metagenomes</taxon>
    </lineage>
</organism>
<reference evidence="1" key="1">
    <citation type="journal article" date="2014" name="Front. Microbiol.">
        <title>High frequency of phylogenetically diverse reductive dehalogenase-homologous genes in deep subseafloor sedimentary metagenomes.</title>
        <authorList>
            <person name="Kawai M."/>
            <person name="Futagami T."/>
            <person name="Toyoda A."/>
            <person name="Takaki Y."/>
            <person name="Nishi S."/>
            <person name="Hori S."/>
            <person name="Arai W."/>
            <person name="Tsubouchi T."/>
            <person name="Morono Y."/>
            <person name="Uchiyama I."/>
            <person name="Ito T."/>
            <person name="Fujiyama A."/>
            <person name="Inagaki F."/>
            <person name="Takami H."/>
        </authorList>
    </citation>
    <scope>NUCLEOTIDE SEQUENCE</scope>
    <source>
        <strain evidence="1">Expedition CK06-06</strain>
    </source>
</reference>
<gene>
    <name evidence="1" type="ORF">S06H3_57341</name>
</gene>
<dbReference type="AlphaFoldDB" id="X1QUA8"/>
<feature type="non-terminal residue" evidence="1">
    <location>
        <position position="223"/>
    </location>
</feature>
<proteinExistence type="predicted"/>
<comment type="caution">
    <text evidence="1">The sequence shown here is derived from an EMBL/GenBank/DDBJ whole genome shotgun (WGS) entry which is preliminary data.</text>
</comment>
<accession>X1QUA8</accession>
<protein>
    <submittedName>
        <fullName evidence="1">Uncharacterized protein</fullName>
    </submittedName>
</protein>
<dbReference type="EMBL" id="BARV01037000">
    <property type="protein sequence ID" value="GAI58391.1"/>
    <property type="molecule type" value="Genomic_DNA"/>
</dbReference>